<proteinExistence type="predicted"/>
<dbReference type="GeneID" id="81623704"/>
<evidence type="ECO:0000313" key="1">
    <source>
        <dbReference type="EMBL" id="KAJ5488963.1"/>
    </source>
</evidence>
<dbReference type="Proteomes" id="UP001148312">
    <property type="component" value="Unassembled WGS sequence"/>
</dbReference>
<protein>
    <submittedName>
        <fullName evidence="1">Uncharacterized protein</fullName>
    </submittedName>
</protein>
<dbReference type="AlphaFoldDB" id="A0A9W9XDN9"/>
<keyword evidence="2" id="KW-1185">Reference proteome</keyword>
<sequence>MNGGEKVAEEALRLQRGTAGIVRDEECELNGDAGEERREEKATVVARDQKRYKIDSRRVWKVEAGRE</sequence>
<dbReference type="RefSeq" id="XP_056790996.1">
    <property type="nucleotide sequence ID" value="XM_056933455.1"/>
</dbReference>
<comment type="caution">
    <text evidence="1">The sequence shown here is derived from an EMBL/GenBank/DDBJ whole genome shotgun (WGS) entry which is preliminary data.</text>
</comment>
<reference evidence="1" key="2">
    <citation type="journal article" date="2023" name="IMA Fungus">
        <title>Comparative genomic study of the Penicillium genus elucidates a diverse pangenome and 15 lateral gene transfer events.</title>
        <authorList>
            <person name="Petersen C."/>
            <person name="Sorensen T."/>
            <person name="Nielsen M.R."/>
            <person name="Sondergaard T.E."/>
            <person name="Sorensen J.L."/>
            <person name="Fitzpatrick D.A."/>
            <person name="Frisvad J.C."/>
            <person name="Nielsen K.L."/>
        </authorList>
    </citation>
    <scope>NUCLEOTIDE SEQUENCE</scope>
    <source>
        <strain evidence="1">IBT 30728</strain>
    </source>
</reference>
<dbReference type="EMBL" id="JAPWDQ010000004">
    <property type="protein sequence ID" value="KAJ5488963.1"/>
    <property type="molecule type" value="Genomic_DNA"/>
</dbReference>
<organism evidence="1 2">
    <name type="scientific">Penicillium diatomitis</name>
    <dbReference type="NCBI Taxonomy" id="2819901"/>
    <lineage>
        <taxon>Eukaryota</taxon>
        <taxon>Fungi</taxon>
        <taxon>Dikarya</taxon>
        <taxon>Ascomycota</taxon>
        <taxon>Pezizomycotina</taxon>
        <taxon>Eurotiomycetes</taxon>
        <taxon>Eurotiomycetidae</taxon>
        <taxon>Eurotiales</taxon>
        <taxon>Aspergillaceae</taxon>
        <taxon>Penicillium</taxon>
    </lineage>
</organism>
<name>A0A9W9XDN9_9EURO</name>
<gene>
    <name evidence="1" type="ORF">N7539_003853</name>
</gene>
<reference evidence="1" key="1">
    <citation type="submission" date="2022-12" db="EMBL/GenBank/DDBJ databases">
        <authorList>
            <person name="Petersen C."/>
        </authorList>
    </citation>
    <scope>NUCLEOTIDE SEQUENCE</scope>
    <source>
        <strain evidence="1">IBT 30728</strain>
    </source>
</reference>
<evidence type="ECO:0000313" key="2">
    <source>
        <dbReference type="Proteomes" id="UP001148312"/>
    </source>
</evidence>
<accession>A0A9W9XDN9</accession>